<evidence type="ECO:0000256" key="12">
    <source>
        <dbReference type="ARBA" id="ARBA00051096"/>
    </source>
</evidence>
<feature type="domain" description="Beta-ketoacyl-[acyl-carrier-protein] synthase III N-terminal" evidence="15">
    <location>
        <begin position="110"/>
        <end position="188"/>
    </location>
</feature>
<comment type="pathway">
    <text evidence="1 13">Lipid metabolism; fatty acid biosynthesis.</text>
</comment>
<evidence type="ECO:0000259" key="14">
    <source>
        <dbReference type="Pfam" id="PF08541"/>
    </source>
</evidence>
<dbReference type="InterPro" id="IPR004655">
    <property type="entry name" value="FabH"/>
</dbReference>
<accession>W2C2D0</accession>
<evidence type="ECO:0000256" key="5">
    <source>
        <dbReference type="ARBA" id="ARBA00022516"/>
    </source>
</evidence>
<dbReference type="HAMAP" id="MF_01815">
    <property type="entry name" value="FabH"/>
    <property type="match status" value="1"/>
</dbReference>
<dbReference type="NCBIfam" id="TIGR00747">
    <property type="entry name" value="fabH"/>
    <property type="match status" value="1"/>
</dbReference>
<comment type="domain">
    <text evidence="13">The last Arg residue of the ACP-binding site is essential for the weak association between ACP/AcpP and FabH.</text>
</comment>
<keyword evidence="5 13" id="KW-0444">Lipid biosynthesis</keyword>
<dbReference type="FunFam" id="3.40.47.10:FF:000004">
    <property type="entry name" value="3-oxoacyl-[acyl-carrier-protein] synthase 3"/>
    <property type="match status" value="1"/>
</dbReference>
<evidence type="ECO:0000256" key="9">
    <source>
        <dbReference type="ARBA" id="ARBA00023160"/>
    </source>
</evidence>
<evidence type="ECO:0000256" key="13">
    <source>
        <dbReference type="HAMAP-Rule" id="MF_01815"/>
    </source>
</evidence>
<gene>
    <name evidence="13" type="primary">fabH</name>
    <name evidence="16" type="ORF">N425_13950</name>
</gene>
<keyword evidence="9 13" id="KW-0275">Fatty acid biosynthesis</keyword>
<dbReference type="Pfam" id="PF08545">
    <property type="entry name" value="ACP_syn_III"/>
    <property type="match status" value="1"/>
</dbReference>
<comment type="similarity">
    <text evidence="2 13">Belongs to the thiolase-like superfamily. FabH family.</text>
</comment>
<name>W2C2D0_9BACT</name>
<keyword evidence="4 13" id="KW-0963">Cytoplasm</keyword>
<evidence type="ECO:0000256" key="4">
    <source>
        <dbReference type="ARBA" id="ARBA00022490"/>
    </source>
</evidence>
<comment type="caution">
    <text evidence="16">The sequence shown here is derived from an EMBL/GenBank/DDBJ whole genome shotgun (WGS) entry which is preliminary data.</text>
</comment>
<proteinExistence type="inferred from homology"/>
<evidence type="ECO:0000259" key="15">
    <source>
        <dbReference type="Pfam" id="PF08545"/>
    </source>
</evidence>
<feature type="active site" evidence="13">
    <location>
        <position position="286"/>
    </location>
</feature>
<comment type="subcellular location">
    <subcellularLocation>
        <location evidence="13">Cytoplasm</location>
    </subcellularLocation>
</comment>
<dbReference type="GO" id="GO:0006633">
    <property type="term" value="P:fatty acid biosynthetic process"/>
    <property type="evidence" value="ECO:0007669"/>
    <property type="project" value="UniProtKB-UniRule"/>
</dbReference>
<dbReference type="CDD" id="cd00830">
    <property type="entry name" value="KAS_III"/>
    <property type="match status" value="1"/>
</dbReference>
<dbReference type="EMBL" id="AYUF01000498">
    <property type="protein sequence ID" value="ETK00617.1"/>
    <property type="molecule type" value="Genomic_DNA"/>
</dbReference>
<dbReference type="Gene3D" id="3.40.47.10">
    <property type="match status" value="1"/>
</dbReference>
<evidence type="ECO:0000256" key="1">
    <source>
        <dbReference type="ARBA" id="ARBA00005194"/>
    </source>
</evidence>
<sequence>MDKINAVITGVGGFVPDDVLTNDDLSKMVDTTDEWIMTRVGIKERRILKDPNLSSGYMGTQAVNDLVQKTGIDPMSVEGIVCSTSTSDYHFPSTASIIAYESGCRNAYAFDIQAACAGFIFALETAANYIRSGRYKRLIVVSSEKMSSMTDYTDRATCPLFGDAGAAVLLEATTEDYGVIDTLLRTDGSGKSHLIMKAGGSLRMPSHETVDQRLHFVYQEGQAVFKRAVIDMADAAEEIVRRNGLTKDQIDWIVPHQANLRIIDAAARRLGVNKDKVMINISKFGNTSSTTIPLCLWEWEGKLRRGDNLILAAFGAGWTWGATYLKWGYDGAKA</sequence>
<dbReference type="SUPFAM" id="SSF53901">
    <property type="entry name" value="Thiolase-like"/>
    <property type="match status" value="1"/>
</dbReference>
<comment type="catalytic activity">
    <reaction evidence="12">
        <text>malonyl-[ACP] + acetyl-CoA + H(+) = 3-oxobutanoyl-[ACP] + CO2 + CoA</text>
        <dbReference type="Rhea" id="RHEA:12080"/>
        <dbReference type="Rhea" id="RHEA-COMP:9623"/>
        <dbReference type="Rhea" id="RHEA-COMP:9625"/>
        <dbReference type="ChEBI" id="CHEBI:15378"/>
        <dbReference type="ChEBI" id="CHEBI:16526"/>
        <dbReference type="ChEBI" id="CHEBI:57287"/>
        <dbReference type="ChEBI" id="CHEBI:57288"/>
        <dbReference type="ChEBI" id="CHEBI:78449"/>
        <dbReference type="ChEBI" id="CHEBI:78450"/>
        <dbReference type="EC" id="2.3.1.180"/>
    </reaction>
    <physiologicalReaction direction="left-to-right" evidence="12">
        <dbReference type="Rhea" id="RHEA:12081"/>
    </physiologicalReaction>
</comment>
<dbReference type="InterPro" id="IPR013751">
    <property type="entry name" value="ACP_syn_III_N"/>
</dbReference>
<dbReference type="GO" id="GO:0033818">
    <property type="term" value="F:beta-ketoacyl-acyl-carrier-protein synthase III activity"/>
    <property type="evidence" value="ECO:0007669"/>
    <property type="project" value="UniProtKB-UniRule"/>
</dbReference>
<keyword evidence="6 13" id="KW-0808">Transferase</keyword>
<dbReference type="GO" id="GO:0004315">
    <property type="term" value="F:3-oxoacyl-[acyl-carrier-protein] synthase activity"/>
    <property type="evidence" value="ECO:0007669"/>
    <property type="project" value="InterPro"/>
</dbReference>
<evidence type="ECO:0000256" key="10">
    <source>
        <dbReference type="ARBA" id="ARBA00023268"/>
    </source>
</evidence>
<dbReference type="PATRIC" id="fig|1411148.3.peg.2348"/>
<dbReference type="InterPro" id="IPR016039">
    <property type="entry name" value="Thiolase-like"/>
</dbReference>
<keyword evidence="10 13" id="KW-0511">Multifunctional enzyme</keyword>
<protein>
    <recommendedName>
        <fullName evidence="3 13">Beta-ketoacyl-[acyl-carrier-protein] synthase III</fullName>
        <shortName evidence="13">Beta-ketoacyl-ACP synthase III</shortName>
        <shortName evidence="13">KAS III</shortName>
        <ecNumber evidence="3 13">2.3.1.180</ecNumber>
    </recommendedName>
    <alternativeName>
        <fullName evidence="13">3-oxoacyl-[acyl-carrier-protein] synthase 3</fullName>
    </alternativeName>
    <alternativeName>
        <fullName evidence="13">3-oxoacyl-[acyl-carrier-protein] synthase III</fullName>
    </alternativeName>
</protein>
<reference evidence="16 17" key="1">
    <citation type="submission" date="2013-11" db="EMBL/GenBank/DDBJ databases">
        <title>Single cell genomics of uncultured Tannerella BU063 (oral taxon 286).</title>
        <authorList>
            <person name="Beall C.J."/>
            <person name="Campbell A.G."/>
            <person name="Griffen A.L."/>
            <person name="Podar M."/>
            <person name="Leys E.J."/>
        </authorList>
    </citation>
    <scope>NUCLEOTIDE SEQUENCE [LARGE SCALE GENOMIC DNA]</scope>
    <source>
        <strain evidence="16">Cell 2</strain>
    </source>
</reference>
<dbReference type="GO" id="GO:0005737">
    <property type="term" value="C:cytoplasm"/>
    <property type="evidence" value="ECO:0007669"/>
    <property type="project" value="UniProtKB-SubCell"/>
</dbReference>
<keyword evidence="8 13" id="KW-0443">Lipid metabolism</keyword>
<dbReference type="GO" id="GO:0044550">
    <property type="term" value="P:secondary metabolite biosynthetic process"/>
    <property type="evidence" value="ECO:0007669"/>
    <property type="project" value="TreeGrafter"/>
</dbReference>
<dbReference type="NCBIfam" id="NF006829">
    <property type="entry name" value="PRK09352.1"/>
    <property type="match status" value="1"/>
</dbReference>
<feature type="domain" description="Beta-ketoacyl-[acyl-carrier-protein] synthase III C-terminal" evidence="14">
    <location>
        <begin position="241"/>
        <end position="327"/>
    </location>
</feature>
<dbReference type="InterPro" id="IPR013747">
    <property type="entry name" value="ACP_syn_III_C"/>
</dbReference>
<evidence type="ECO:0000313" key="16">
    <source>
        <dbReference type="EMBL" id="ETK00617.1"/>
    </source>
</evidence>
<evidence type="ECO:0000256" key="2">
    <source>
        <dbReference type="ARBA" id="ARBA00008642"/>
    </source>
</evidence>
<dbReference type="Proteomes" id="UP000018837">
    <property type="component" value="Unassembled WGS sequence"/>
</dbReference>
<evidence type="ECO:0000256" key="3">
    <source>
        <dbReference type="ARBA" id="ARBA00012333"/>
    </source>
</evidence>
<dbReference type="PANTHER" id="PTHR34069">
    <property type="entry name" value="3-OXOACYL-[ACYL-CARRIER-PROTEIN] SYNTHASE 3"/>
    <property type="match status" value="1"/>
</dbReference>
<evidence type="ECO:0000313" key="17">
    <source>
        <dbReference type="Proteomes" id="UP000018837"/>
    </source>
</evidence>
<dbReference type="EC" id="2.3.1.180" evidence="3 13"/>
<feature type="active site" evidence="13">
    <location>
        <position position="116"/>
    </location>
</feature>
<dbReference type="UniPathway" id="UPA00094"/>
<evidence type="ECO:0000256" key="11">
    <source>
        <dbReference type="ARBA" id="ARBA00023315"/>
    </source>
</evidence>
<feature type="region of interest" description="ACP-binding" evidence="13">
    <location>
        <begin position="257"/>
        <end position="261"/>
    </location>
</feature>
<evidence type="ECO:0000256" key="8">
    <source>
        <dbReference type="ARBA" id="ARBA00023098"/>
    </source>
</evidence>
<comment type="function">
    <text evidence="13">Catalyzes the condensation reaction of fatty acid synthesis by the addition to an acyl acceptor of two carbons from malonyl-ACP. Catalyzes the first condensation reaction which initiates fatty acid synthesis and may therefore play a role in governing the total rate of fatty acid production. Possesses both acetoacetyl-ACP synthase and acetyl transacylase activities. Its substrate specificity determines the biosynthesis of branched-chain and/or straight-chain of fatty acids.</text>
</comment>
<dbReference type="AlphaFoldDB" id="W2C2D0"/>
<keyword evidence="11 13" id="KW-0012">Acyltransferase</keyword>
<comment type="subunit">
    <text evidence="13">Homodimer.</text>
</comment>
<dbReference type="Pfam" id="PF08541">
    <property type="entry name" value="ACP_syn_III_C"/>
    <property type="match status" value="1"/>
</dbReference>
<dbReference type="PANTHER" id="PTHR34069:SF2">
    <property type="entry name" value="BETA-KETOACYL-[ACYL-CARRIER-PROTEIN] SYNTHASE III"/>
    <property type="match status" value="1"/>
</dbReference>
<evidence type="ECO:0000256" key="6">
    <source>
        <dbReference type="ARBA" id="ARBA00022679"/>
    </source>
</evidence>
<feature type="active site" evidence="13">
    <location>
        <position position="256"/>
    </location>
</feature>
<evidence type="ECO:0000256" key="7">
    <source>
        <dbReference type="ARBA" id="ARBA00022832"/>
    </source>
</evidence>
<keyword evidence="7 13" id="KW-0276">Fatty acid metabolism</keyword>
<organism evidence="16 17">
    <name type="scientific">Tannerella sp. oral taxon BU063 isolate Cell 2</name>
    <dbReference type="NCBI Taxonomy" id="1411148"/>
    <lineage>
        <taxon>Bacteria</taxon>
        <taxon>Pseudomonadati</taxon>
        <taxon>Bacteroidota</taxon>
        <taxon>Bacteroidia</taxon>
        <taxon>Bacteroidales</taxon>
        <taxon>Tannerellaceae</taxon>
        <taxon>Tannerella</taxon>
    </lineage>
</organism>